<dbReference type="PROSITE" id="PS00211">
    <property type="entry name" value="ABC_TRANSPORTER_1"/>
    <property type="match status" value="2"/>
</dbReference>
<proteinExistence type="inferred from homology"/>
<feature type="transmembrane region" description="Helical" evidence="11">
    <location>
        <begin position="879"/>
        <end position="910"/>
    </location>
</feature>
<feature type="transmembrane region" description="Helical" evidence="11">
    <location>
        <begin position="793"/>
        <end position="813"/>
    </location>
</feature>
<dbReference type="KEGG" id="dfa:DFA_06666"/>
<gene>
    <name evidence="14" type="ORF">DFA_06666</name>
</gene>
<feature type="domain" description="ABC transporter" evidence="12">
    <location>
        <begin position="1098"/>
        <end position="1328"/>
    </location>
</feature>
<keyword evidence="3" id="KW-0813">Transport</keyword>
<dbReference type="InterPro" id="IPR027417">
    <property type="entry name" value="P-loop_NTPase"/>
</dbReference>
<feature type="transmembrane region" description="Helical" evidence="11">
    <location>
        <begin position="753"/>
        <end position="773"/>
    </location>
</feature>
<feature type="transmembrane region" description="Helical" evidence="11">
    <location>
        <begin position="389"/>
        <end position="415"/>
    </location>
</feature>
<dbReference type="OrthoDB" id="18720at2759"/>
<dbReference type="InterPro" id="IPR003439">
    <property type="entry name" value="ABC_transporter-like_ATP-bd"/>
</dbReference>
<evidence type="ECO:0000259" key="13">
    <source>
        <dbReference type="PROSITE" id="PS50929"/>
    </source>
</evidence>
<keyword evidence="8 11" id="KW-1133">Transmembrane helix</keyword>
<accession>F4Q1Y0</accession>
<keyword evidence="15" id="KW-1185">Reference proteome</keyword>
<dbReference type="SUPFAM" id="SSF90123">
    <property type="entry name" value="ABC transporter transmembrane region"/>
    <property type="match status" value="2"/>
</dbReference>
<feature type="transmembrane region" description="Helical" evidence="11">
    <location>
        <begin position="120"/>
        <end position="142"/>
    </location>
</feature>
<dbReference type="Proteomes" id="UP000007797">
    <property type="component" value="Unassembled WGS sequence"/>
</dbReference>
<keyword evidence="5" id="KW-0677">Repeat</keyword>
<evidence type="ECO:0000256" key="3">
    <source>
        <dbReference type="ARBA" id="ARBA00022448"/>
    </source>
</evidence>
<dbReference type="FunFam" id="3.40.50.300:FF:000997">
    <property type="entry name" value="Multidrug resistance-associated protein 1"/>
    <property type="match status" value="1"/>
</dbReference>
<keyword evidence="6" id="KW-0547">Nucleotide-binding</keyword>
<feature type="domain" description="ABC transmembrane type-1" evidence="13">
    <location>
        <begin position="136"/>
        <end position="410"/>
    </location>
</feature>
<organism evidence="14 15">
    <name type="scientific">Cavenderia fasciculata</name>
    <name type="common">Slime mold</name>
    <name type="synonym">Dictyostelium fasciculatum</name>
    <dbReference type="NCBI Taxonomy" id="261658"/>
    <lineage>
        <taxon>Eukaryota</taxon>
        <taxon>Amoebozoa</taxon>
        <taxon>Evosea</taxon>
        <taxon>Eumycetozoa</taxon>
        <taxon>Dictyostelia</taxon>
        <taxon>Acytosteliales</taxon>
        <taxon>Cavenderiaceae</taxon>
        <taxon>Cavenderia</taxon>
    </lineage>
</organism>
<feature type="domain" description="ABC transmembrane type-1" evidence="13">
    <location>
        <begin position="755"/>
        <end position="1037"/>
    </location>
</feature>
<feature type="compositionally biased region" description="Low complexity" evidence="10">
    <location>
        <begin position="1"/>
        <end position="14"/>
    </location>
</feature>
<evidence type="ECO:0000256" key="7">
    <source>
        <dbReference type="ARBA" id="ARBA00022840"/>
    </source>
</evidence>
<evidence type="ECO:0000256" key="9">
    <source>
        <dbReference type="ARBA" id="ARBA00023136"/>
    </source>
</evidence>
<dbReference type="GeneID" id="14870171"/>
<dbReference type="CDD" id="cd18579">
    <property type="entry name" value="ABC_6TM_ABCC_D1"/>
    <property type="match status" value="1"/>
</dbReference>
<dbReference type="RefSeq" id="XP_004356893.1">
    <property type="nucleotide sequence ID" value="XM_004356839.1"/>
</dbReference>
<dbReference type="InterPro" id="IPR050173">
    <property type="entry name" value="ABC_transporter_C-like"/>
</dbReference>
<evidence type="ECO:0000313" key="14">
    <source>
        <dbReference type="EMBL" id="EGG18000.1"/>
    </source>
</evidence>
<dbReference type="Gene3D" id="3.40.50.300">
    <property type="entry name" value="P-loop containing nucleotide triphosphate hydrolases"/>
    <property type="match status" value="2"/>
</dbReference>
<evidence type="ECO:0000256" key="8">
    <source>
        <dbReference type="ARBA" id="ARBA00022989"/>
    </source>
</evidence>
<sequence>MASPSTATKSSSSSQFNNVNTKNQINPEETSSLFSILTLSFMNRLMKVGMNKHLDYDDMYPINKRDRSDLLYKRFKKHWDRKRTETEPKKQTKRDSSSLLIDNFDDDHDPKKNLKKRASLIKALFSVFGWDYFSPMIFKILGDASEMMFPLMVYKITNFVQDQSQPYYYGLLYTIILFLLYLSNVFFISYWDYRTHIASFNVRTALINTLCVSNSATTRENEEESKGNIMNLISVDINMATDLFLYLQYPVTQPLQLIVAGVLLFKLLGWASLVGAGTFLLFLPLNFLTAKVEYSFFEEIMTKKDIRITQLTEAINSIRVLKFYGWIDLIYDKIMKMRKAEVKVLQKLNIFIGLNDLFWNTLPNLVTVTTFSSFVLFGNDLDVTTIVTALSILYIARSPLSILPSIFSSISIAFVSMKRVERFLLNEELEEPIVSASGVTTFGEQELDLDTGHLAIHFSNSSFKWSHIIIDQEEEKEKVTKEKEEPLTEMQENILKDINLQFTIGSLSVIIGSIGSGKSSILSAILGDMKISSGSLSRRGTIAYVSQLSWIMNNTLKSNILFGHSFDQERYDWVLKVSCLLPDLEQFPARDLTEIGEKGINLSGGQKQRVSLARALYSNADIFLFDDPLASLDYGIAIDIFQNTIRNLMPSKTVILVTHQMYPLEYADQIIEMSHGTVKSVSTYDQFDKTQINVYKLQQDEKEKEKEEKEEEKKVDQEENFEDEEDGLLVGEEERKFGKVSYKTYLKYLKSIGTIYFILTFFMSIISPASNVFGNYWLSRWTEDWDSLKHSSLAFYLGIYFGSVVLSGTASFLSNIVNSYAGLSAGVQYHNISLDRVLNSPIQFFDQNLSGRIINRFSKDTSVLDNQLALSLSRAKDSFFSILSVFIMIALAVPYALLSAIPVIIGMWYLKDWYLNNARELFRLSSVSLSPVLTHFSETIGGQNIIRAFGANERFAKDMMDRVDNNTRISMYERFVGIWATIRTETIGATFVIATCVAATFLRHQVSPALVGLAITYAVNLSSELNSAFYVASEVELFMNSTERMEFYRSLKVEKSTGRYSKKQSKPLKEIDNQPLLGDQLKIIAPPNEWPQTPKIVFRNYSMRYREELDPSLVDINLVIEAGTKVGICGRSGAGKSSLLLSLFRLVEGCQGSIEIDGYDISEIPLNLLRQKISVVAQDPVLFNGTLRYNLDPFDLCSDSEINQVLDRVQVKDKLIRIGSHQQQTTSVLDLQVTDGGANFSVGQRQLICMARALIRKSKIIAFDESTASVDLETDSIIQKTIREEFNQCTVITIAHRLNTIVDYDMCVVISDGKIKQIGKPSDIIQLV</sequence>
<evidence type="ECO:0000256" key="6">
    <source>
        <dbReference type="ARBA" id="ARBA00022741"/>
    </source>
</evidence>
<keyword evidence="9 11" id="KW-0472">Membrane</keyword>
<dbReference type="Pfam" id="PF00005">
    <property type="entry name" value="ABC_tran"/>
    <property type="match status" value="2"/>
</dbReference>
<dbReference type="PANTHER" id="PTHR24223">
    <property type="entry name" value="ATP-BINDING CASSETTE SUB-FAMILY C"/>
    <property type="match status" value="1"/>
</dbReference>
<dbReference type="GO" id="GO:0016887">
    <property type="term" value="F:ATP hydrolysis activity"/>
    <property type="evidence" value="ECO:0007669"/>
    <property type="project" value="InterPro"/>
</dbReference>
<feature type="region of interest" description="Disordered" evidence="10">
    <location>
        <begin position="1"/>
        <end position="24"/>
    </location>
</feature>
<protein>
    <recommendedName>
        <fullName evidence="16">ABC transporter C family protein</fullName>
    </recommendedName>
</protein>
<feature type="transmembrane region" description="Helical" evidence="11">
    <location>
        <begin position="357"/>
        <end position="377"/>
    </location>
</feature>
<dbReference type="GO" id="GO:0016020">
    <property type="term" value="C:membrane"/>
    <property type="evidence" value="ECO:0007669"/>
    <property type="project" value="UniProtKB-SubCell"/>
</dbReference>
<comment type="similarity">
    <text evidence="2">Belongs to the ABC transporter superfamily. ABCC family. Conjugate transporter (TC 3.A.1.208) subfamily.</text>
</comment>
<dbReference type="OMA" id="SAWETAM"/>
<dbReference type="SMART" id="SM00382">
    <property type="entry name" value="AAA"/>
    <property type="match status" value="2"/>
</dbReference>
<evidence type="ECO:0000256" key="4">
    <source>
        <dbReference type="ARBA" id="ARBA00022692"/>
    </source>
</evidence>
<keyword evidence="4 11" id="KW-0812">Transmembrane</keyword>
<evidence type="ECO:0000256" key="10">
    <source>
        <dbReference type="SAM" id="MobiDB-lite"/>
    </source>
</evidence>
<dbReference type="Gene3D" id="1.20.1560.10">
    <property type="entry name" value="ABC transporter type 1, transmembrane domain"/>
    <property type="match status" value="2"/>
</dbReference>
<name>F4Q1Y0_CACFS</name>
<dbReference type="InterPro" id="IPR044746">
    <property type="entry name" value="ABCC_6TM_D1"/>
</dbReference>
<dbReference type="GO" id="GO:0140359">
    <property type="term" value="F:ABC-type transporter activity"/>
    <property type="evidence" value="ECO:0007669"/>
    <property type="project" value="InterPro"/>
</dbReference>
<evidence type="ECO:0000256" key="1">
    <source>
        <dbReference type="ARBA" id="ARBA00004141"/>
    </source>
</evidence>
<dbReference type="SUPFAM" id="SSF52540">
    <property type="entry name" value="P-loop containing nucleoside triphosphate hydrolases"/>
    <property type="match status" value="2"/>
</dbReference>
<keyword evidence="7" id="KW-0067">ATP-binding</keyword>
<dbReference type="InterPro" id="IPR003593">
    <property type="entry name" value="AAA+_ATPase"/>
</dbReference>
<dbReference type="FunFam" id="3.40.50.300:FF:000610">
    <property type="entry name" value="Multidrug resistance-associated ABC transporter"/>
    <property type="match status" value="1"/>
</dbReference>
<dbReference type="CDD" id="cd18580">
    <property type="entry name" value="ABC_6TM_ABCC_D2"/>
    <property type="match status" value="1"/>
</dbReference>
<dbReference type="InterPro" id="IPR011527">
    <property type="entry name" value="ABC1_TM_dom"/>
</dbReference>
<dbReference type="GO" id="GO:0030587">
    <property type="term" value="P:sorocarp development"/>
    <property type="evidence" value="ECO:0007669"/>
    <property type="project" value="UniProtKB-ARBA"/>
</dbReference>
<dbReference type="CDD" id="cd03250">
    <property type="entry name" value="ABCC_MRP_domain1"/>
    <property type="match status" value="1"/>
</dbReference>
<dbReference type="EMBL" id="GL883020">
    <property type="protein sequence ID" value="EGG18000.1"/>
    <property type="molecule type" value="Genomic_DNA"/>
</dbReference>
<dbReference type="FunFam" id="1.20.1560.10:FF:000013">
    <property type="entry name" value="ABC transporter C family member 2"/>
    <property type="match status" value="1"/>
</dbReference>
<feature type="compositionally biased region" description="Basic and acidic residues" evidence="10">
    <location>
        <begin position="700"/>
        <end position="717"/>
    </location>
</feature>
<dbReference type="CDD" id="cd03244">
    <property type="entry name" value="ABCC_MRP_domain2"/>
    <property type="match status" value="1"/>
</dbReference>
<feature type="region of interest" description="Disordered" evidence="10">
    <location>
        <begin position="700"/>
        <end position="725"/>
    </location>
</feature>
<dbReference type="Pfam" id="PF00664">
    <property type="entry name" value="ABC_membrane"/>
    <property type="match status" value="2"/>
</dbReference>
<dbReference type="GO" id="GO:0005524">
    <property type="term" value="F:ATP binding"/>
    <property type="evidence" value="ECO:0007669"/>
    <property type="project" value="UniProtKB-KW"/>
</dbReference>
<dbReference type="STRING" id="1054147.F4Q1Y0"/>
<feature type="compositionally biased region" description="Polar residues" evidence="10">
    <location>
        <begin position="15"/>
        <end position="24"/>
    </location>
</feature>
<evidence type="ECO:0000313" key="15">
    <source>
        <dbReference type="Proteomes" id="UP000007797"/>
    </source>
</evidence>
<reference evidence="15" key="1">
    <citation type="journal article" date="2011" name="Genome Res.">
        <title>Phylogeny-wide analysis of social amoeba genomes highlights ancient origins for complex intercellular communication.</title>
        <authorList>
            <person name="Heidel A.J."/>
            <person name="Lawal H.M."/>
            <person name="Felder M."/>
            <person name="Schilde C."/>
            <person name="Helps N.R."/>
            <person name="Tunggal B."/>
            <person name="Rivero F."/>
            <person name="John U."/>
            <person name="Schleicher M."/>
            <person name="Eichinger L."/>
            <person name="Platzer M."/>
            <person name="Noegel A.A."/>
            <person name="Schaap P."/>
            <person name="Gloeckner G."/>
        </authorList>
    </citation>
    <scope>NUCLEOTIDE SEQUENCE [LARGE SCALE GENOMIC DNA]</scope>
    <source>
        <strain evidence="15">SH3</strain>
    </source>
</reference>
<dbReference type="InterPro" id="IPR017871">
    <property type="entry name" value="ABC_transporter-like_CS"/>
</dbReference>
<dbReference type="InterPro" id="IPR036640">
    <property type="entry name" value="ABC1_TM_sf"/>
</dbReference>
<evidence type="ECO:0000256" key="5">
    <source>
        <dbReference type="ARBA" id="ARBA00022737"/>
    </source>
</evidence>
<evidence type="ECO:0000256" key="2">
    <source>
        <dbReference type="ARBA" id="ARBA00009726"/>
    </source>
</evidence>
<dbReference type="InterPro" id="IPR044726">
    <property type="entry name" value="ABCC_6TM_D2"/>
</dbReference>
<feature type="transmembrane region" description="Helical" evidence="11">
    <location>
        <begin position="167"/>
        <end position="191"/>
    </location>
</feature>
<evidence type="ECO:0000259" key="12">
    <source>
        <dbReference type="PROSITE" id="PS50893"/>
    </source>
</evidence>
<dbReference type="PROSITE" id="PS50893">
    <property type="entry name" value="ABC_TRANSPORTER_2"/>
    <property type="match status" value="2"/>
</dbReference>
<evidence type="ECO:0000256" key="11">
    <source>
        <dbReference type="SAM" id="Phobius"/>
    </source>
</evidence>
<evidence type="ECO:0008006" key="16">
    <source>
        <dbReference type="Google" id="ProtNLM"/>
    </source>
</evidence>
<feature type="domain" description="ABC transporter" evidence="12">
    <location>
        <begin position="474"/>
        <end position="700"/>
    </location>
</feature>
<comment type="subcellular location">
    <subcellularLocation>
        <location evidence="1">Membrane</location>
        <topology evidence="1">Multi-pass membrane protein</topology>
    </subcellularLocation>
</comment>
<dbReference type="PROSITE" id="PS50929">
    <property type="entry name" value="ABC_TM1F"/>
    <property type="match status" value="2"/>
</dbReference>